<sequence>MLHYVNNFFIEAFRCLSGKVNPQEQLHRRREAASAEGGGDGQGDGSSQGAQEAEAEMAWVSYRPVAVFNAADLEENALAGLSDARKAADLIAPEWWTSDPLMPLMPC</sequence>
<evidence type="ECO:0000256" key="1">
    <source>
        <dbReference type="SAM" id="MobiDB-lite"/>
    </source>
</evidence>
<feature type="compositionally biased region" description="Gly residues" evidence="1">
    <location>
        <begin position="36"/>
        <end position="46"/>
    </location>
</feature>
<dbReference type="Proteomes" id="UP000317990">
    <property type="component" value="Unassembled WGS sequence"/>
</dbReference>
<dbReference type="AlphaFoldDB" id="A0A524RL55"/>
<evidence type="ECO:0000313" key="2">
    <source>
        <dbReference type="EMBL" id="TGG90707.1"/>
    </source>
</evidence>
<comment type="caution">
    <text evidence="2">The sequence shown here is derived from an EMBL/GenBank/DDBJ whole genome shotgun (WGS) entry which is preliminary data.</text>
</comment>
<protein>
    <submittedName>
        <fullName evidence="2">Uncharacterized protein</fullName>
    </submittedName>
</protein>
<accession>A0A524RL55</accession>
<proteinExistence type="predicted"/>
<organism evidence="2 3">
    <name type="scientific">Aphanocapsa feldmannii 277cV</name>
    <dbReference type="NCBI Taxonomy" id="2507553"/>
    <lineage>
        <taxon>Bacteria</taxon>
        <taxon>Bacillati</taxon>
        <taxon>Cyanobacteriota</taxon>
        <taxon>Cyanophyceae</taxon>
        <taxon>Oscillatoriophycideae</taxon>
        <taxon>Chroococcales</taxon>
        <taxon>Microcystaceae</taxon>
        <taxon>Aphanocapsa</taxon>
    </lineage>
</organism>
<evidence type="ECO:0000313" key="3">
    <source>
        <dbReference type="Proteomes" id="UP000317990"/>
    </source>
</evidence>
<gene>
    <name evidence="2" type="ORF">ERJ67_10145</name>
</gene>
<reference evidence="2 3" key="1">
    <citation type="journal article" date="2019" name="mSystems">
        <title>Life at home and on the roam: Genomic adaptions reflect the dual lifestyle of an intracellular, facultative symbiont.</title>
        <authorList>
            <person name="Burgsdorf I."/>
        </authorList>
    </citation>
    <scope>NUCLEOTIDE SEQUENCE [LARGE SCALE GENOMIC DNA]</scope>
    <source>
        <strain evidence="2">277cV</strain>
    </source>
</reference>
<feature type="region of interest" description="Disordered" evidence="1">
    <location>
        <begin position="24"/>
        <end position="55"/>
    </location>
</feature>
<dbReference type="EMBL" id="SRMO01000085">
    <property type="protein sequence ID" value="TGG90707.1"/>
    <property type="molecule type" value="Genomic_DNA"/>
</dbReference>
<name>A0A524RL55_9CHRO</name>